<evidence type="ECO:0000313" key="5">
    <source>
        <dbReference type="Proteomes" id="UP000053127"/>
    </source>
</evidence>
<dbReference type="SUPFAM" id="SSF50129">
    <property type="entry name" value="GroES-like"/>
    <property type="match status" value="1"/>
</dbReference>
<dbReference type="InterPro" id="IPR011032">
    <property type="entry name" value="GroES-like_sf"/>
</dbReference>
<dbReference type="Gene3D" id="3.40.50.720">
    <property type="entry name" value="NAD(P)-binding Rossmann-like Domain"/>
    <property type="match status" value="1"/>
</dbReference>
<sequence>MRSVVYSEAGDAAVVARVEDVPGAPAPGVGEVQVTVSVSPVHRGDLVGTPGGLPDGVSVRALGTEAAGVVSAVGESVRTPRVGDRVAVFPAPGAWSERVTVPAEAAVIVPETVSDEVASIALVNSVTSRDVLRAVDELRTAASAPDDVPLVVSAAASAVGKLIIRQAVDRGWEVIAAVRSGRAAATVRTHFPDVAVVVSGDDGWQRELTRLIDGRPVPVITDAHGGPFVQEILPFLADAGTLVVWGDLAGQPWALTTSDLLMRELKVRAVSISRWTTRPSDIRAADREAALELAARHPELLAVHAAYPLEELRDAIDAARTNGSGTALLKLN</sequence>
<dbReference type="Pfam" id="PF08240">
    <property type="entry name" value="ADH_N"/>
    <property type="match status" value="1"/>
</dbReference>
<comment type="caution">
    <text evidence="4">The sequence shown here is derived from an EMBL/GenBank/DDBJ whole genome shotgun (WGS) entry which is preliminary data.</text>
</comment>
<keyword evidence="1" id="KW-0521">NADP</keyword>
<dbReference type="PANTHER" id="PTHR48106">
    <property type="entry name" value="QUINONE OXIDOREDUCTASE PIG3-RELATED"/>
    <property type="match status" value="1"/>
</dbReference>
<dbReference type="AlphaFoldDB" id="A0A117PZB0"/>
<name>A0A117PZB0_9ACTN</name>
<reference evidence="4 5" key="1">
    <citation type="submission" date="2015-10" db="EMBL/GenBank/DDBJ databases">
        <title>Draft genome sequence of Streptomyces yokosukanensis DSM 40224, type strain for the species Streptomyces yokosukanensis.</title>
        <authorList>
            <person name="Ruckert C."/>
            <person name="Winkler A."/>
            <person name="Kalinowski J."/>
            <person name="Kampfer P."/>
            <person name="Glaeser S."/>
        </authorList>
    </citation>
    <scope>NUCLEOTIDE SEQUENCE [LARGE SCALE GENOMIC DNA]</scope>
    <source>
        <strain evidence="4 5">DSM 40224</strain>
    </source>
</reference>
<dbReference type="EMBL" id="LMWN01000064">
    <property type="protein sequence ID" value="KUM99408.1"/>
    <property type="molecule type" value="Genomic_DNA"/>
</dbReference>
<dbReference type="Pfam" id="PF00107">
    <property type="entry name" value="ADH_zinc_N"/>
    <property type="match status" value="1"/>
</dbReference>
<dbReference type="GO" id="GO:0016651">
    <property type="term" value="F:oxidoreductase activity, acting on NAD(P)H"/>
    <property type="evidence" value="ECO:0007669"/>
    <property type="project" value="TreeGrafter"/>
</dbReference>
<dbReference type="GO" id="GO:0070402">
    <property type="term" value="F:NADPH binding"/>
    <property type="evidence" value="ECO:0007669"/>
    <property type="project" value="TreeGrafter"/>
</dbReference>
<dbReference type="InterPro" id="IPR013149">
    <property type="entry name" value="ADH-like_C"/>
</dbReference>
<dbReference type="SMART" id="SM00829">
    <property type="entry name" value="PKS_ER"/>
    <property type="match status" value="1"/>
</dbReference>
<keyword evidence="5" id="KW-1185">Reference proteome</keyword>
<dbReference type="STRING" id="67386.AQI95_39080"/>
<accession>A0A117PZB0</accession>
<gene>
    <name evidence="4" type="ORF">AQI95_39080</name>
</gene>
<proteinExistence type="predicted"/>
<dbReference type="SUPFAM" id="SSF51735">
    <property type="entry name" value="NAD(P)-binding Rossmann-fold domains"/>
    <property type="match status" value="1"/>
</dbReference>
<protein>
    <recommendedName>
        <fullName evidence="3">Enoyl reductase (ER) domain-containing protein</fullName>
    </recommendedName>
</protein>
<dbReference type="Gene3D" id="3.90.180.10">
    <property type="entry name" value="Medium-chain alcohol dehydrogenases, catalytic domain"/>
    <property type="match status" value="1"/>
</dbReference>
<dbReference type="InterPro" id="IPR020843">
    <property type="entry name" value="ER"/>
</dbReference>
<dbReference type="InterPro" id="IPR036291">
    <property type="entry name" value="NAD(P)-bd_dom_sf"/>
</dbReference>
<dbReference type="Proteomes" id="UP000053127">
    <property type="component" value="Unassembled WGS sequence"/>
</dbReference>
<evidence type="ECO:0000313" key="4">
    <source>
        <dbReference type="EMBL" id="KUM99408.1"/>
    </source>
</evidence>
<organism evidence="4 5">
    <name type="scientific">Streptomyces yokosukanensis</name>
    <dbReference type="NCBI Taxonomy" id="67386"/>
    <lineage>
        <taxon>Bacteria</taxon>
        <taxon>Bacillati</taxon>
        <taxon>Actinomycetota</taxon>
        <taxon>Actinomycetes</taxon>
        <taxon>Kitasatosporales</taxon>
        <taxon>Streptomycetaceae</taxon>
        <taxon>Streptomyces</taxon>
    </lineage>
</organism>
<evidence type="ECO:0000259" key="3">
    <source>
        <dbReference type="SMART" id="SM00829"/>
    </source>
</evidence>
<keyword evidence="2" id="KW-0560">Oxidoreductase</keyword>
<dbReference type="OrthoDB" id="9792162at2"/>
<evidence type="ECO:0000256" key="1">
    <source>
        <dbReference type="ARBA" id="ARBA00022857"/>
    </source>
</evidence>
<dbReference type="PANTHER" id="PTHR48106:SF18">
    <property type="entry name" value="QUINONE OXIDOREDUCTASE PIG3"/>
    <property type="match status" value="1"/>
</dbReference>
<dbReference type="InterPro" id="IPR013154">
    <property type="entry name" value="ADH-like_N"/>
</dbReference>
<evidence type="ECO:0000256" key="2">
    <source>
        <dbReference type="ARBA" id="ARBA00023002"/>
    </source>
</evidence>
<dbReference type="RefSeq" id="WP_067135442.1">
    <property type="nucleotide sequence ID" value="NZ_KQ948229.1"/>
</dbReference>
<feature type="domain" description="Enoyl reductase (ER)" evidence="3">
    <location>
        <begin position="10"/>
        <end position="329"/>
    </location>
</feature>